<organism evidence="1 2">
    <name type="scientific">Oceanobacter antarcticus</name>
    <dbReference type="NCBI Taxonomy" id="3133425"/>
    <lineage>
        <taxon>Bacteria</taxon>
        <taxon>Pseudomonadati</taxon>
        <taxon>Pseudomonadota</taxon>
        <taxon>Gammaproteobacteria</taxon>
        <taxon>Oceanospirillales</taxon>
        <taxon>Oceanospirillaceae</taxon>
        <taxon>Oceanobacter</taxon>
    </lineage>
</organism>
<evidence type="ECO:0008006" key="3">
    <source>
        <dbReference type="Google" id="ProtNLM"/>
    </source>
</evidence>
<evidence type="ECO:0000313" key="1">
    <source>
        <dbReference type="EMBL" id="MFK4751471.1"/>
    </source>
</evidence>
<gene>
    <name evidence="1" type="ORF">WG929_03510</name>
</gene>
<dbReference type="EMBL" id="JBBKTX010000003">
    <property type="protein sequence ID" value="MFK4751471.1"/>
    <property type="molecule type" value="Genomic_DNA"/>
</dbReference>
<accession>A0ABW8NEU7</accession>
<dbReference type="Proteomes" id="UP001620597">
    <property type="component" value="Unassembled WGS sequence"/>
</dbReference>
<keyword evidence="2" id="KW-1185">Reference proteome</keyword>
<reference evidence="1 2" key="1">
    <citation type="submission" date="2024-03" db="EMBL/GenBank/DDBJ databases">
        <title>High-quality draft genome sequence of Oceanobacter sp. wDCs-4.</title>
        <authorList>
            <person name="Dong C."/>
        </authorList>
    </citation>
    <scope>NUCLEOTIDE SEQUENCE [LARGE SCALE GENOMIC DNA]</scope>
    <source>
        <strain evidence="2">wDCs-4</strain>
    </source>
</reference>
<proteinExistence type="predicted"/>
<sequence length="129" mass="15080">MSIQYNSAAEMITSDQWLEIVPCYTTFERCDSVQININEDLVDVDVDRIPALITALEKPINWQWDFHRMNQPHELFRYPVTGHPARDPAARLWLVQEFTAEQLKQALHTPDLQPVVRAAINKRLARIER</sequence>
<evidence type="ECO:0000313" key="2">
    <source>
        <dbReference type="Proteomes" id="UP001620597"/>
    </source>
</evidence>
<comment type="caution">
    <text evidence="1">The sequence shown here is derived from an EMBL/GenBank/DDBJ whole genome shotgun (WGS) entry which is preliminary data.</text>
</comment>
<name>A0ABW8NEU7_9GAMM</name>
<dbReference type="RefSeq" id="WP_416204926.1">
    <property type="nucleotide sequence ID" value="NZ_JBBKTX010000003.1"/>
</dbReference>
<protein>
    <recommendedName>
        <fullName evidence="3">DNA polymerase III, psi subunit</fullName>
    </recommendedName>
</protein>